<accession>A0A8T0UMX5</accession>
<feature type="region of interest" description="Disordered" evidence="1">
    <location>
        <begin position="1"/>
        <end position="42"/>
    </location>
</feature>
<proteinExistence type="predicted"/>
<organism evidence="2 3">
    <name type="scientific">Panicum virgatum</name>
    <name type="common">Blackwell switchgrass</name>
    <dbReference type="NCBI Taxonomy" id="38727"/>
    <lineage>
        <taxon>Eukaryota</taxon>
        <taxon>Viridiplantae</taxon>
        <taxon>Streptophyta</taxon>
        <taxon>Embryophyta</taxon>
        <taxon>Tracheophyta</taxon>
        <taxon>Spermatophyta</taxon>
        <taxon>Magnoliopsida</taxon>
        <taxon>Liliopsida</taxon>
        <taxon>Poales</taxon>
        <taxon>Poaceae</taxon>
        <taxon>PACMAD clade</taxon>
        <taxon>Panicoideae</taxon>
        <taxon>Panicodae</taxon>
        <taxon>Paniceae</taxon>
        <taxon>Panicinae</taxon>
        <taxon>Panicum</taxon>
        <taxon>Panicum sect. Hiantes</taxon>
    </lineage>
</organism>
<evidence type="ECO:0000313" key="3">
    <source>
        <dbReference type="Proteomes" id="UP000823388"/>
    </source>
</evidence>
<protein>
    <submittedName>
        <fullName evidence="2">Uncharacterized protein</fullName>
    </submittedName>
</protein>
<feature type="region of interest" description="Disordered" evidence="1">
    <location>
        <begin position="60"/>
        <end position="92"/>
    </location>
</feature>
<feature type="compositionally biased region" description="Basic residues" evidence="1">
    <location>
        <begin position="21"/>
        <end position="31"/>
    </location>
</feature>
<dbReference type="Proteomes" id="UP000823388">
    <property type="component" value="Chromosome 3N"/>
</dbReference>
<gene>
    <name evidence="2" type="ORF">PVAP13_3NG278841</name>
</gene>
<name>A0A8T0UMX5_PANVG</name>
<evidence type="ECO:0000256" key="1">
    <source>
        <dbReference type="SAM" id="MobiDB-lite"/>
    </source>
</evidence>
<sequence length="122" mass="12755">MSLLQPARPRRASSTALGSGGRRRREARRHLGGAVQLGTAAGSTRAAPDLLGAAPDLLGAAAGSRRGPGTTDGRARARCRCQGGDGMRRGGIEEAVRPGRGAALDARRRLARRPAQLFFIFN</sequence>
<dbReference type="AlphaFoldDB" id="A0A8T0UMX5"/>
<comment type="caution">
    <text evidence="2">The sequence shown here is derived from an EMBL/GenBank/DDBJ whole genome shotgun (WGS) entry which is preliminary data.</text>
</comment>
<dbReference type="EMBL" id="CM029042">
    <property type="protein sequence ID" value="KAG2622234.1"/>
    <property type="molecule type" value="Genomic_DNA"/>
</dbReference>
<evidence type="ECO:0000313" key="2">
    <source>
        <dbReference type="EMBL" id="KAG2622234.1"/>
    </source>
</evidence>
<reference evidence="2" key="1">
    <citation type="submission" date="2020-05" db="EMBL/GenBank/DDBJ databases">
        <title>WGS assembly of Panicum virgatum.</title>
        <authorList>
            <person name="Lovell J.T."/>
            <person name="Jenkins J."/>
            <person name="Shu S."/>
            <person name="Juenger T.E."/>
            <person name="Schmutz J."/>
        </authorList>
    </citation>
    <scope>NUCLEOTIDE SEQUENCE</scope>
    <source>
        <strain evidence="2">AP13</strain>
    </source>
</reference>
<keyword evidence="3" id="KW-1185">Reference proteome</keyword>